<dbReference type="GO" id="GO:0008270">
    <property type="term" value="F:zinc ion binding"/>
    <property type="evidence" value="ECO:0007669"/>
    <property type="project" value="UniProtKB-KW"/>
</dbReference>
<sequence length="300" mass="30360">MAVRARSPPPTTPAGKAAAAAPASQPDDCSICLEVLGTNPVARISGCTHQFCFGCIKTWAGKSNTCPNCKARFTRISPVAPPAAAAQPGGKGRRPRAARKPRAVTVKRRDLGGDYGYSSPEAGTPSPAILHLLASSGFGMLRASVEFAMARLGTGHGFHGMGSASPPSAAAASQEEDSLDQLGNVDLASVPADSDDEVDLAASRGSHHSGAADAAAGEASTLDADDVAAAGASADAQEERGGEGQAQRVADRPSKRSRRGSEEEQEEEEAAAADGGEDGELPEPGAKRPAREAVGQAGAE</sequence>
<evidence type="ECO:0000256" key="3">
    <source>
        <dbReference type="ARBA" id="ARBA00022679"/>
    </source>
</evidence>
<feature type="region of interest" description="Disordered" evidence="8">
    <location>
        <begin position="80"/>
        <end position="103"/>
    </location>
</feature>
<dbReference type="PROSITE" id="PS50089">
    <property type="entry name" value="ZF_RING_2"/>
    <property type="match status" value="1"/>
</dbReference>
<keyword evidence="3" id="KW-0808">Transferase</keyword>
<name>A0A5A8DAW7_CAFRO</name>
<proteinExistence type="predicted"/>
<dbReference type="SUPFAM" id="SSF57850">
    <property type="entry name" value="RING/U-box"/>
    <property type="match status" value="1"/>
</dbReference>
<accession>A0A5A8DAW7</accession>
<reference evidence="10 11" key="1">
    <citation type="submission" date="2019-07" db="EMBL/GenBank/DDBJ databases">
        <title>Genomes of Cafeteria roenbergensis.</title>
        <authorList>
            <person name="Fischer M.G."/>
            <person name="Hackl T."/>
            <person name="Roman M."/>
        </authorList>
    </citation>
    <scope>NUCLEOTIDE SEQUENCE [LARGE SCALE GENOMIC DNA]</scope>
    <source>
        <strain evidence="10 11">RCC970-E3</strain>
    </source>
</reference>
<dbReference type="PROSITE" id="PS00518">
    <property type="entry name" value="ZF_RING_1"/>
    <property type="match status" value="1"/>
</dbReference>
<evidence type="ECO:0000256" key="2">
    <source>
        <dbReference type="ARBA" id="ARBA00012483"/>
    </source>
</evidence>
<dbReference type="PANTHER" id="PTHR46077:SF5">
    <property type="entry name" value="RING-TYPE DOMAIN-CONTAINING PROTEIN"/>
    <property type="match status" value="1"/>
</dbReference>
<dbReference type="CDD" id="cd16574">
    <property type="entry name" value="RING-HC_Topors"/>
    <property type="match status" value="1"/>
</dbReference>
<feature type="compositionally biased region" description="Basic and acidic residues" evidence="8">
    <location>
        <begin position="249"/>
        <end position="262"/>
    </location>
</feature>
<feature type="region of interest" description="Disordered" evidence="8">
    <location>
        <begin position="1"/>
        <end position="22"/>
    </location>
</feature>
<evidence type="ECO:0000256" key="8">
    <source>
        <dbReference type="SAM" id="MobiDB-lite"/>
    </source>
</evidence>
<evidence type="ECO:0000313" key="11">
    <source>
        <dbReference type="Proteomes" id="UP000324907"/>
    </source>
</evidence>
<feature type="compositionally biased region" description="Low complexity" evidence="8">
    <location>
        <begin position="163"/>
        <end position="173"/>
    </location>
</feature>
<dbReference type="Proteomes" id="UP000324907">
    <property type="component" value="Unassembled WGS sequence"/>
</dbReference>
<organism evidence="10 11">
    <name type="scientific">Cafeteria roenbergensis</name>
    <name type="common">Marine flagellate</name>
    <dbReference type="NCBI Taxonomy" id="33653"/>
    <lineage>
        <taxon>Eukaryota</taxon>
        <taxon>Sar</taxon>
        <taxon>Stramenopiles</taxon>
        <taxon>Bigyra</taxon>
        <taxon>Opalozoa</taxon>
        <taxon>Bicosoecida</taxon>
        <taxon>Cafeteriaceae</taxon>
        <taxon>Cafeteria</taxon>
    </lineage>
</organism>
<evidence type="ECO:0000256" key="4">
    <source>
        <dbReference type="ARBA" id="ARBA00022723"/>
    </source>
</evidence>
<feature type="compositionally biased region" description="Low complexity" evidence="8">
    <location>
        <begin position="13"/>
        <end position="22"/>
    </location>
</feature>
<dbReference type="Gene3D" id="3.30.40.10">
    <property type="entry name" value="Zinc/RING finger domain, C3HC4 (zinc finger)"/>
    <property type="match status" value="1"/>
</dbReference>
<evidence type="ECO:0000256" key="6">
    <source>
        <dbReference type="ARBA" id="ARBA00022833"/>
    </source>
</evidence>
<feature type="compositionally biased region" description="Acidic residues" evidence="8">
    <location>
        <begin position="263"/>
        <end position="281"/>
    </location>
</feature>
<keyword evidence="5 7" id="KW-0863">Zinc-finger</keyword>
<evidence type="ECO:0000256" key="7">
    <source>
        <dbReference type="PROSITE-ProRule" id="PRU00175"/>
    </source>
</evidence>
<dbReference type="PANTHER" id="PTHR46077">
    <property type="entry name" value="E3 UBIQUITIN-PROTEIN LIGASE TOPORS"/>
    <property type="match status" value="1"/>
</dbReference>
<feature type="compositionally biased region" description="Basic residues" evidence="8">
    <location>
        <begin position="91"/>
        <end position="103"/>
    </location>
</feature>
<comment type="catalytic activity">
    <reaction evidence="1">
        <text>S-ubiquitinyl-[E2 ubiquitin-conjugating enzyme]-L-cysteine + [acceptor protein]-L-lysine = [E2 ubiquitin-conjugating enzyme]-L-cysteine + N(6)-ubiquitinyl-[acceptor protein]-L-lysine.</text>
        <dbReference type="EC" id="2.3.2.27"/>
    </reaction>
</comment>
<dbReference type="InterPro" id="IPR013083">
    <property type="entry name" value="Znf_RING/FYVE/PHD"/>
</dbReference>
<dbReference type="GO" id="GO:0000209">
    <property type="term" value="P:protein polyubiquitination"/>
    <property type="evidence" value="ECO:0007669"/>
    <property type="project" value="TreeGrafter"/>
</dbReference>
<dbReference type="EMBL" id="VLTL01000081">
    <property type="protein sequence ID" value="KAA0162385.1"/>
    <property type="molecule type" value="Genomic_DNA"/>
</dbReference>
<dbReference type="EC" id="2.3.2.27" evidence="2"/>
<evidence type="ECO:0000313" key="10">
    <source>
        <dbReference type="EMBL" id="KAA0162385.1"/>
    </source>
</evidence>
<evidence type="ECO:0000259" key="9">
    <source>
        <dbReference type="PROSITE" id="PS50089"/>
    </source>
</evidence>
<comment type="caution">
    <text evidence="10">The sequence shown here is derived from an EMBL/GenBank/DDBJ whole genome shotgun (WGS) entry which is preliminary data.</text>
</comment>
<dbReference type="Pfam" id="PF13639">
    <property type="entry name" value="zf-RING_2"/>
    <property type="match status" value="1"/>
</dbReference>
<dbReference type="SMART" id="SM00184">
    <property type="entry name" value="RING"/>
    <property type="match status" value="1"/>
</dbReference>
<protein>
    <recommendedName>
        <fullName evidence="2">RING-type E3 ubiquitin transferase</fullName>
        <ecNumber evidence="2">2.3.2.27</ecNumber>
    </recommendedName>
</protein>
<feature type="region of interest" description="Disordered" evidence="8">
    <location>
        <begin position="199"/>
        <end position="300"/>
    </location>
</feature>
<evidence type="ECO:0000256" key="1">
    <source>
        <dbReference type="ARBA" id="ARBA00000900"/>
    </source>
</evidence>
<dbReference type="InterPro" id="IPR058746">
    <property type="entry name" value="Znf_RING-type_Topors"/>
</dbReference>
<dbReference type="GO" id="GO:0006513">
    <property type="term" value="P:protein monoubiquitination"/>
    <property type="evidence" value="ECO:0007669"/>
    <property type="project" value="TreeGrafter"/>
</dbReference>
<keyword evidence="6" id="KW-0862">Zinc</keyword>
<gene>
    <name evidence="10" type="ORF">FNF28_04722</name>
</gene>
<dbReference type="AlphaFoldDB" id="A0A5A8DAW7"/>
<keyword evidence="4" id="KW-0479">Metal-binding</keyword>
<feature type="domain" description="RING-type" evidence="9">
    <location>
        <begin position="29"/>
        <end position="70"/>
    </location>
</feature>
<dbReference type="InterPro" id="IPR017907">
    <property type="entry name" value="Znf_RING_CS"/>
</dbReference>
<feature type="compositionally biased region" description="Low complexity" evidence="8">
    <location>
        <begin position="201"/>
        <end position="235"/>
    </location>
</feature>
<evidence type="ECO:0000256" key="5">
    <source>
        <dbReference type="ARBA" id="ARBA00022771"/>
    </source>
</evidence>
<dbReference type="GO" id="GO:0061630">
    <property type="term" value="F:ubiquitin protein ligase activity"/>
    <property type="evidence" value="ECO:0007669"/>
    <property type="project" value="UniProtKB-EC"/>
</dbReference>
<feature type="region of interest" description="Disordered" evidence="8">
    <location>
        <begin position="159"/>
        <end position="178"/>
    </location>
</feature>
<dbReference type="InterPro" id="IPR001841">
    <property type="entry name" value="Znf_RING"/>
</dbReference>